<sequence>MRTSAFLPAPIVILIKEKYVYYLNARSKKENGQNWPGEVEVNSFTKQAYVNTLSAHKINVDGFSKNIEGQAE</sequence>
<accession>A0ABT3BPB0</accession>
<reference evidence="1 2" key="1">
    <citation type="journal article" date="2020" name="Int. J. Syst. Evol. Microbiol.">
        <title>Ureaplasma miroungigenitalium sp. nov. isolated from northern elephant seals (Mirounga angustirostris) and Ureaplasma zalophigenitalium sp. nov. isolated from California sea lions (Zalophus californianus).</title>
        <authorList>
            <person name="Volokhov D.V."/>
            <person name="Gulland F.M."/>
            <person name="Gao Y."/>
            <person name="Chizhikov V.E."/>
        </authorList>
    </citation>
    <scope>NUCLEOTIDE SEQUENCE [LARGE SCALE GENOMIC DNA]</scope>
    <source>
        <strain evidence="1 2">CSL7644-GEN</strain>
    </source>
</reference>
<protein>
    <submittedName>
        <fullName evidence="1">Uncharacterized protein</fullName>
    </submittedName>
</protein>
<evidence type="ECO:0000313" key="2">
    <source>
        <dbReference type="Proteomes" id="UP001207252"/>
    </source>
</evidence>
<proteinExistence type="predicted"/>
<comment type="caution">
    <text evidence="1">The sequence shown here is derived from an EMBL/GenBank/DDBJ whole genome shotgun (WGS) entry which is preliminary data.</text>
</comment>
<gene>
    <name evidence="1" type="ORF">OF365_01790</name>
</gene>
<name>A0ABT3BPB0_9BACT</name>
<dbReference type="Proteomes" id="UP001207252">
    <property type="component" value="Unassembled WGS sequence"/>
</dbReference>
<organism evidence="1 2">
    <name type="scientific">Ureaplasma zalophigenitalium</name>
    <dbReference type="NCBI Taxonomy" id="907723"/>
    <lineage>
        <taxon>Bacteria</taxon>
        <taxon>Bacillati</taxon>
        <taxon>Mycoplasmatota</taxon>
        <taxon>Mycoplasmoidales</taxon>
        <taxon>Mycoplasmoidaceae</taxon>
        <taxon>Ureaplasma</taxon>
    </lineage>
</organism>
<evidence type="ECO:0000313" key="1">
    <source>
        <dbReference type="EMBL" id="MCV3754097.1"/>
    </source>
</evidence>
<keyword evidence="2" id="KW-1185">Reference proteome</keyword>
<dbReference type="EMBL" id="JAOXHJ010000003">
    <property type="protein sequence ID" value="MCV3754097.1"/>
    <property type="molecule type" value="Genomic_DNA"/>
</dbReference>
<dbReference type="RefSeq" id="WP_263817901.1">
    <property type="nucleotide sequence ID" value="NZ_JAOXHJ010000003.1"/>
</dbReference>